<dbReference type="PRINTS" id="PR00032">
    <property type="entry name" value="HTHARAC"/>
</dbReference>
<proteinExistence type="predicted"/>
<evidence type="ECO:0000313" key="9">
    <source>
        <dbReference type="Proteomes" id="UP000584325"/>
    </source>
</evidence>
<reference evidence="7 8" key="1">
    <citation type="submission" date="2019-05" db="EMBL/GenBank/DDBJ databases">
        <title>Draft Genome Sequences of Six Type Strains of the Genus Massilia.</title>
        <authorList>
            <person name="Miess H."/>
            <person name="Frediansyhah A."/>
            <person name="Gross H."/>
        </authorList>
    </citation>
    <scope>NUCLEOTIDE SEQUENCE [LARGE SCALE GENOMIC DNA]</scope>
    <source>
        <strain evidence="7 8">DSMZ 26121</strain>
    </source>
</reference>
<evidence type="ECO:0000256" key="4">
    <source>
        <dbReference type="ARBA" id="ARBA00023163"/>
    </source>
</evidence>
<dbReference type="GO" id="GO:0043565">
    <property type="term" value="F:sequence-specific DNA binding"/>
    <property type="evidence" value="ECO:0007669"/>
    <property type="project" value="InterPro"/>
</dbReference>
<dbReference type="SUPFAM" id="SSF51215">
    <property type="entry name" value="Regulatory protein AraC"/>
    <property type="match status" value="1"/>
</dbReference>
<dbReference type="RefSeq" id="WP_137312293.1">
    <property type="nucleotide sequence ID" value="NZ_CP040017.1"/>
</dbReference>
<feature type="domain" description="HTH araC/xylS-type" evidence="5">
    <location>
        <begin position="189"/>
        <end position="287"/>
    </location>
</feature>
<dbReference type="InterPro" id="IPR037923">
    <property type="entry name" value="HTH-like"/>
</dbReference>
<keyword evidence="2" id="KW-0238">DNA-binding</keyword>
<dbReference type="SMART" id="SM00342">
    <property type="entry name" value="HTH_ARAC"/>
    <property type="match status" value="1"/>
</dbReference>
<dbReference type="InterPro" id="IPR020449">
    <property type="entry name" value="Tscrpt_reg_AraC-type_HTH"/>
</dbReference>
<dbReference type="EMBL" id="JACHXS010000001">
    <property type="protein sequence ID" value="MBB3219299.1"/>
    <property type="molecule type" value="Genomic_DNA"/>
</dbReference>
<organism evidence="6 9">
    <name type="scientific">Pseudoduganella umbonata</name>
    <dbReference type="NCBI Taxonomy" id="864828"/>
    <lineage>
        <taxon>Bacteria</taxon>
        <taxon>Pseudomonadati</taxon>
        <taxon>Pseudomonadota</taxon>
        <taxon>Betaproteobacteria</taxon>
        <taxon>Burkholderiales</taxon>
        <taxon>Oxalobacteraceae</taxon>
        <taxon>Telluria group</taxon>
        <taxon>Pseudoduganella</taxon>
    </lineage>
</organism>
<dbReference type="Gene3D" id="1.10.10.60">
    <property type="entry name" value="Homeodomain-like"/>
    <property type="match status" value="1"/>
</dbReference>
<dbReference type="EMBL" id="CP040017">
    <property type="protein sequence ID" value="QCP09406.1"/>
    <property type="molecule type" value="Genomic_DNA"/>
</dbReference>
<dbReference type="InterPro" id="IPR009057">
    <property type="entry name" value="Homeodomain-like_sf"/>
</dbReference>
<dbReference type="AlphaFoldDB" id="A0A4P8HKI9"/>
<keyword evidence="3" id="KW-0010">Activator</keyword>
<dbReference type="SUPFAM" id="SSF46689">
    <property type="entry name" value="Homeodomain-like"/>
    <property type="match status" value="1"/>
</dbReference>
<evidence type="ECO:0000313" key="6">
    <source>
        <dbReference type="EMBL" id="MBB3219299.1"/>
    </source>
</evidence>
<reference evidence="6 9" key="2">
    <citation type="submission" date="2020-08" db="EMBL/GenBank/DDBJ databases">
        <title>Genomic Encyclopedia of Type Strains, Phase III (KMG-III): the genomes of soil and plant-associated and newly described type strains.</title>
        <authorList>
            <person name="Whitman W."/>
        </authorList>
    </citation>
    <scope>NUCLEOTIDE SEQUENCE [LARGE SCALE GENOMIC DNA]</scope>
    <source>
        <strain evidence="6 9">CECT 7753</strain>
    </source>
</reference>
<keyword evidence="4" id="KW-0804">Transcription</keyword>
<dbReference type="CDD" id="cd06999">
    <property type="entry name" value="cupin_HpaA-like_N"/>
    <property type="match status" value="1"/>
</dbReference>
<dbReference type="InterPro" id="IPR003313">
    <property type="entry name" value="AraC-bd"/>
</dbReference>
<evidence type="ECO:0000256" key="1">
    <source>
        <dbReference type="ARBA" id="ARBA00023015"/>
    </source>
</evidence>
<dbReference type="Pfam" id="PF12833">
    <property type="entry name" value="HTH_18"/>
    <property type="match status" value="1"/>
</dbReference>
<name>A0A4P8HKI9_9BURK</name>
<keyword evidence="1" id="KW-0805">Transcription regulation</keyword>
<dbReference type="Proteomes" id="UP000584325">
    <property type="component" value="Unassembled WGS sequence"/>
</dbReference>
<evidence type="ECO:0000259" key="5">
    <source>
        <dbReference type="PROSITE" id="PS01124"/>
    </source>
</evidence>
<evidence type="ECO:0000256" key="3">
    <source>
        <dbReference type="ARBA" id="ARBA00023159"/>
    </source>
</evidence>
<dbReference type="PANTHER" id="PTHR43280:SF32">
    <property type="entry name" value="TRANSCRIPTIONAL REGULATORY PROTEIN"/>
    <property type="match status" value="1"/>
</dbReference>
<dbReference type="GO" id="GO:0003700">
    <property type="term" value="F:DNA-binding transcription factor activity"/>
    <property type="evidence" value="ECO:0007669"/>
    <property type="project" value="InterPro"/>
</dbReference>
<keyword evidence="8" id="KW-1185">Reference proteome</keyword>
<dbReference type="InterPro" id="IPR047264">
    <property type="entry name" value="Cupin_HpaA-like_N"/>
</dbReference>
<accession>A0A4P8HKI9</accession>
<gene>
    <name evidence="7" type="ORF">FCL38_02435</name>
    <name evidence="6" type="ORF">FHS02_000086</name>
</gene>
<dbReference type="OrthoDB" id="9803764at2"/>
<protein>
    <submittedName>
        <fullName evidence="6">AraC family transcriptional activator of pobA</fullName>
    </submittedName>
    <submittedName>
        <fullName evidence="7">Helix-turn-helix domain-containing protein</fullName>
    </submittedName>
</protein>
<dbReference type="PROSITE" id="PS01124">
    <property type="entry name" value="HTH_ARAC_FAMILY_2"/>
    <property type="match status" value="1"/>
</dbReference>
<sequence length="300" mass="34405">MKTLPNEIPRFALYGENTPIDNAEFVHIELIETRSRLHDWHIGPHTHCGLFQVLFLMAGHVSAQVENMLWECDGPTVITIHPSVVHAFDFSQEAQGYVLTMDQNVVLSVDLFAPLFLRPQALRLHENAIVRDRLGALLHQLIQEAAGPRYGQALMVEWLARSVLLLLVRLETERRMADQSGHVEFELFSRFRALVEEHFREQWLVGRYAEELRLTPVRLNRLCVKLAGKSAFEMAQDRLMLEACRKLTYVPTPIATIGYELGFQDPAYFSRLFRKRVGLTPKAYREQSRNGAAQPASMVE</sequence>
<dbReference type="Pfam" id="PF02311">
    <property type="entry name" value="AraC_binding"/>
    <property type="match status" value="1"/>
</dbReference>
<dbReference type="InterPro" id="IPR018060">
    <property type="entry name" value="HTH_AraC"/>
</dbReference>
<evidence type="ECO:0000313" key="7">
    <source>
        <dbReference type="EMBL" id="QCP09406.1"/>
    </source>
</evidence>
<dbReference type="Proteomes" id="UP000298763">
    <property type="component" value="Chromosome"/>
</dbReference>
<evidence type="ECO:0000313" key="8">
    <source>
        <dbReference type="Proteomes" id="UP000298763"/>
    </source>
</evidence>
<dbReference type="PANTHER" id="PTHR43280">
    <property type="entry name" value="ARAC-FAMILY TRANSCRIPTIONAL REGULATOR"/>
    <property type="match status" value="1"/>
</dbReference>
<evidence type="ECO:0000256" key="2">
    <source>
        <dbReference type="ARBA" id="ARBA00023125"/>
    </source>
</evidence>